<feature type="signal peptide" evidence="2">
    <location>
        <begin position="1"/>
        <end position="29"/>
    </location>
</feature>
<dbReference type="AlphaFoldDB" id="A0A8D8VP60"/>
<organism evidence="3">
    <name type="scientific">Cacopsylla melanoneura</name>
    <dbReference type="NCBI Taxonomy" id="428564"/>
    <lineage>
        <taxon>Eukaryota</taxon>
        <taxon>Metazoa</taxon>
        <taxon>Ecdysozoa</taxon>
        <taxon>Arthropoda</taxon>
        <taxon>Hexapoda</taxon>
        <taxon>Insecta</taxon>
        <taxon>Pterygota</taxon>
        <taxon>Neoptera</taxon>
        <taxon>Paraneoptera</taxon>
        <taxon>Hemiptera</taxon>
        <taxon>Sternorrhyncha</taxon>
        <taxon>Psylloidea</taxon>
        <taxon>Psyllidae</taxon>
        <taxon>Psyllinae</taxon>
        <taxon>Cacopsylla</taxon>
    </lineage>
</organism>
<evidence type="ECO:0000256" key="2">
    <source>
        <dbReference type="SAM" id="SignalP"/>
    </source>
</evidence>
<keyword evidence="1" id="KW-0812">Transmembrane</keyword>
<keyword evidence="1" id="KW-0472">Membrane</keyword>
<reference evidence="3" key="1">
    <citation type="submission" date="2021-05" db="EMBL/GenBank/DDBJ databases">
        <authorList>
            <person name="Alioto T."/>
            <person name="Alioto T."/>
            <person name="Gomez Garrido J."/>
        </authorList>
    </citation>
    <scope>NUCLEOTIDE SEQUENCE</scope>
</reference>
<evidence type="ECO:0000256" key="1">
    <source>
        <dbReference type="SAM" id="Phobius"/>
    </source>
</evidence>
<accession>A0A8D8VP60</accession>
<dbReference type="EMBL" id="HBUF01074009">
    <property type="protein sequence ID" value="CAG6630523.1"/>
    <property type="molecule type" value="Transcribed_RNA"/>
</dbReference>
<keyword evidence="1" id="KW-1133">Transmembrane helix</keyword>
<feature type="chain" id="PRO_5034996579" evidence="2">
    <location>
        <begin position="30"/>
        <end position="119"/>
    </location>
</feature>
<protein>
    <submittedName>
        <fullName evidence="3">Uncharacterized protein</fullName>
    </submittedName>
</protein>
<feature type="transmembrane region" description="Helical" evidence="1">
    <location>
        <begin position="83"/>
        <end position="112"/>
    </location>
</feature>
<name>A0A8D8VP60_9HEMI</name>
<sequence>MPTYSTQSKIRQFPCWSLSLSLLVSSGLSCTDPVLVTIRPHGLLSLTHTHNIPPLSLPLSLPLSPHISPLYASPSLPFTPLSALFITLLLHLHSLPLSLVFTLVSLSFSVAIQTHTERN</sequence>
<proteinExistence type="predicted"/>
<keyword evidence="2" id="KW-0732">Signal</keyword>
<evidence type="ECO:0000313" key="3">
    <source>
        <dbReference type="EMBL" id="CAG6630523.1"/>
    </source>
</evidence>